<accession>A0ABW1HDC4</accession>
<reference evidence="6" key="1">
    <citation type="journal article" date="2019" name="Int. J. Syst. Evol. Microbiol.">
        <title>The Global Catalogue of Microorganisms (GCM) 10K type strain sequencing project: providing services to taxonomists for standard genome sequencing and annotation.</title>
        <authorList>
            <consortium name="The Broad Institute Genomics Platform"/>
            <consortium name="The Broad Institute Genome Sequencing Center for Infectious Disease"/>
            <person name="Wu L."/>
            <person name="Ma J."/>
        </authorList>
    </citation>
    <scope>NUCLEOTIDE SEQUENCE [LARGE SCALE GENOMIC DNA]</scope>
    <source>
        <strain evidence="6">CGMCC 4.7144</strain>
    </source>
</reference>
<evidence type="ECO:0000256" key="2">
    <source>
        <dbReference type="ARBA" id="ARBA00022643"/>
    </source>
</evidence>
<dbReference type="InterPro" id="IPR029039">
    <property type="entry name" value="Flavoprotein-like_sf"/>
</dbReference>
<evidence type="ECO:0000256" key="3">
    <source>
        <dbReference type="ARBA" id="ARBA00023002"/>
    </source>
</evidence>
<feature type="domain" description="NADPH-dependent FMN reductase-like" evidence="4">
    <location>
        <begin position="6"/>
        <end position="155"/>
    </location>
</feature>
<gene>
    <name evidence="5" type="ORF">ACFQGL_25445</name>
</gene>
<dbReference type="RefSeq" id="WP_377514961.1">
    <property type="nucleotide sequence ID" value="NZ_JBHSQS010000020.1"/>
</dbReference>
<dbReference type="PANTHER" id="PTHR43408">
    <property type="entry name" value="FMN REDUCTASE (NADPH)"/>
    <property type="match status" value="1"/>
</dbReference>
<evidence type="ECO:0000256" key="1">
    <source>
        <dbReference type="ARBA" id="ARBA00022630"/>
    </source>
</evidence>
<name>A0ABW1HDC4_9ACTN</name>
<keyword evidence="3 5" id="KW-0560">Oxidoreductase</keyword>
<dbReference type="Pfam" id="PF03358">
    <property type="entry name" value="FMN_red"/>
    <property type="match status" value="1"/>
</dbReference>
<sequence length="207" mass="21688">MTRRTLAVVSAGLSQPSATRLLADQLAAATRDDLVRGGDEVELHVVDLREYAHDVVNNMLTGFAPTALRAATDAVTGADGIIAVTPIFSASYNGLFKSFFDVLEADSLAGRPVLIGATGGTARHSLALEHAVRPMFSYLRAVVAPTAVFAAPEDWSGGSADGALRARIERAGGELAELVRRRPAAAGPVDPFALTTSFEQLLGRTDS</sequence>
<keyword evidence="2" id="KW-0288">FMN</keyword>
<comment type="caution">
    <text evidence="5">The sequence shown here is derived from an EMBL/GenBank/DDBJ whole genome shotgun (WGS) entry which is preliminary data.</text>
</comment>
<protein>
    <submittedName>
        <fullName evidence="5">FMN reductase</fullName>
        <ecNumber evidence="5">1.5.1.-</ecNumber>
    </submittedName>
</protein>
<dbReference type="Proteomes" id="UP001596226">
    <property type="component" value="Unassembled WGS sequence"/>
</dbReference>
<dbReference type="PANTHER" id="PTHR43408:SF2">
    <property type="entry name" value="FMN REDUCTASE (NADPH)"/>
    <property type="match status" value="1"/>
</dbReference>
<proteinExistence type="predicted"/>
<evidence type="ECO:0000313" key="5">
    <source>
        <dbReference type="EMBL" id="MFC5926686.1"/>
    </source>
</evidence>
<dbReference type="EC" id="1.5.1.-" evidence="5"/>
<organism evidence="5 6">
    <name type="scientific">Micromonospora vulcania</name>
    <dbReference type="NCBI Taxonomy" id="1441873"/>
    <lineage>
        <taxon>Bacteria</taxon>
        <taxon>Bacillati</taxon>
        <taxon>Actinomycetota</taxon>
        <taxon>Actinomycetes</taxon>
        <taxon>Micromonosporales</taxon>
        <taxon>Micromonosporaceae</taxon>
        <taxon>Micromonospora</taxon>
    </lineage>
</organism>
<dbReference type="Gene3D" id="3.40.50.360">
    <property type="match status" value="1"/>
</dbReference>
<dbReference type="GO" id="GO:0016491">
    <property type="term" value="F:oxidoreductase activity"/>
    <property type="evidence" value="ECO:0007669"/>
    <property type="project" value="UniProtKB-KW"/>
</dbReference>
<dbReference type="NCBIfam" id="TIGR04037">
    <property type="entry name" value="LLM_duo_CE1759"/>
    <property type="match status" value="1"/>
</dbReference>
<dbReference type="InterPro" id="IPR023932">
    <property type="entry name" value="CE1759_FMN_reduct"/>
</dbReference>
<evidence type="ECO:0000259" key="4">
    <source>
        <dbReference type="Pfam" id="PF03358"/>
    </source>
</evidence>
<keyword evidence="1" id="KW-0285">Flavoprotein</keyword>
<keyword evidence="6" id="KW-1185">Reference proteome</keyword>
<dbReference type="InterPro" id="IPR005025">
    <property type="entry name" value="FMN_Rdtase-like_dom"/>
</dbReference>
<dbReference type="InterPro" id="IPR051814">
    <property type="entry name" value="NAD(P)H-dep_FMN_reductase"/>
</dbReference>
<evidence type="ECO:0000313" key="6">
    <source>
        <dbReference type="Proteomes" id="UP001596226"/>
    </source>
</evidence>
<dbReference type="SUPFAM" id="SSF52218">
    <property type="entry name" value="Flavoproteins"/>
    <property type="match status" value="1"/>
</dbReference>
<dbReference type="EMBL" id="JBHSQS010000020">
    <property type="protein sequence ID" value="MFC5926686.1"/>
    <property type="molecule type" value="Genomic_DNA"/>
</dbReference>